<evidence type="ECO:0000256" key="4">
    <source>
        <dbReference type="SAM" id="MobiDB-lite"/>
    </source>
</evidence>
<comment type="subcellular location">
    <subcellularLocation>
        <location evidence="1">Nucleus</location>
    </subcellularLocation>
</comment>
<evidence type="ECO:0000256" key="1">
    <source>
        <dbReference type="ARBA" id="ARBA00004123"/>
    </source>
</evidence>
<proteinExistence type="predicted"/>
<evidence type="ECO:0000259" key="5">
    <source>
        <dbReference type="Pfam" id="PF00808"/>
    </source>
</evidence>
<dbReference type="CDD" id="cd22928">
    <property type="entry name" value="HFD_POLE3_DPB4"/>
    <property type="match status" value="1"/>
</dbReference>
<dbReference type="OrthoDB" id="1707486at2759"/>
<reference evidence="6 7" key="1">
    <citation type="journal article" date="2014" name="Nat. Commun.">
        <title>Molecular traces of alternative social organization in a termite genome.</title>
        <authorList>
            <person name="Terrapon N."/>
            <person name="Li C."/>
            <person name="Robertson H.M."/>
            <person name="Ji L."/>
            <person name="Meng X."/>
            <person name="Booth W."/>
            <person name="Chen Z."/>
            <person name="Childers C.P."/>
            <person name="Glastad K.M."/>
            <person name="Gokhale K."/>
            <person name="Gowin J."/>
            <person name="Gronenberg W."/>
            <person name="Hermansen R.A."/>
            <person name="Hu H."/>
            <person name="Hunt B.G."/>
            <person name="Huylmans A.K."/>
            <person name="Khalil S.M."/>
            <person name="Mitchell R.D."/>
            <person name="Munoz-Torres M.C."/>
            <person name="Mustard J.A."/>
            <person name="Pan H."/>
            <person name="Reese J.T."/>
            <person name="Scharf M.E."/>
            <person name="Sun F."/>
            <person name="Vogel H."/>
            <person name="Xiao J."/>
            <person name="Yang W."/>
            <person name="Yang Z."/>
            <person name="Yang Z."/>
            <person name="Zhou J."/>
            <person name="Zhu J."/>
            <person name="Brent C.S."/>
            <person name="Elsik C.G."/>
            <person name="Goodisman M.A."/>
            <person name="Liberles D.A."/>
            <person name="Roe R.M."/>
            <person name="Vargo E.L."/>
            <person name="Vilcinskas A."/>
            <person name="Wang J."/>
            <person name="Bornberg-Bauer E."/>
            <person name="Korb J."/>
            <person name="Zhang G."/>
            <person name="Liebig J."/>
        </authorList>
    </citation>
    <scope>NUCLEOTIDE SEQUENCE [LARGE SCALE GENOMIC DNA]</scope>
    <source>
        <tissue evidence="6">Whole organism</tissue>
    </source>
</reference>
<dbReference type="STRING" id="136037.A0A067RAA0"/>
<organism evidence="6 7">
    <name type="scientific">Zootermopsis nevadensis</name>
    <name type="common">Dampwood termite</name>
    <dbReference type="NCBI Taxonomy" id="136037"/>
    <lineage>
        <taxon>Eukaryota</taxon>
        <taxon>Metazoa</taxon>
        <taxon>Ecdysozoa</taxon>
        <taxon>Arthropoda</taxon>
        <taxon>Hexapoda</taxon>
        <taxon>Insecta</taxon>
        <taxon>Pterygota</taxon>
        <taxon>Neoptera</taxon>
        <taxon>Polyneoptera</taxon>
        <taxon>Dictyoptera</taxon>
        <taxon>Blattodea</taxon>
        <taxon>Blattoidea</taxon>
        <taxon>Termitoidae</taxon>
        <taxon>Termopsidae</taxon>
        <taxon>Zootermopsis</taxon>
    </lineage>
</organism>
<dbReference type="OMA" id="KQNHRTI"/>
<dbReference type="GO" id="GO:0006974">
    <property type="term" value="P:DNA damage response"/>
    <property type="evidence" value="ECO:0007669"/>
    <property type="project" value="TreeGrafter"/>
</dbReference>
<dbReference type="GO" id="GO:0008622">
    <property type="term" value="C:epsilon DNA polymerase complex"/>
    <property type="evidence" value="ECO:0007669"/>
    <property type="project" value="TreeGrafter"/>
</dbReference>
<gene>
    <name evidence="6" type="ORF">L798_04866</name>
</gene>
<evidence type="ECO:0000313" key="7">
    <source>
        <dbReference type="Proteomes" id="UP000027135"/>
    </source>
</evidence>
<evidence type="ECO:0000313" key="6">
    <source>
        <dbReference type="EMBL" id="KDR20712.1"/>
    </source>
</evidence>
<feature type="region of interest" description="Disordered" evidence="4">
    <location>
        <begin position="96"/>
        <end position="150"/>
    </location>
</feature>
<dbReference type="PANTHER" id="PTHR46172">
    <property type="entry name" value="DNA POLYMERASE EPSILON SUBUNIT 3"/>
    <property type="match status" value="1"/>
</dbReference>
<dbReference type="InterPro" id="IPR051377">
    <property type="entry name" value="DNA_Pol-Epsilon_Subunit"/>
</dbReference>
<dbReference type="GO" id="GO:0031490">
    <property type="term" value="F:chromatin DNA binding"/>
    <property type="evidence" value="ECO:0007669"/>
    <property type="project" value="TreeGrafter"/>
</dbReference>
<dbReference type="FunCoup" id="A0A067RAA0">
    <property type="interactions" value="590"/>
</dbReference>
<dbReference type="PANTHER" id="PTHR46172:SF1">
    <property type="entry name" value="DNA POLYMERASE EPSILON SUBUNIT 3"/>
    <property type="match status" value="1"/>
</dbReference>
<dbReference type="GO" id="GO:0008623">
    <property type="term" value="C:CHRAC"/>
    <property type="evidence" value="ECO:0007669"/>
    <property type="project" value="TreeGrafter"/>
</dbReference>
<accession>A0A067RAA0</accession>
<name>A0A067RAA0_ZOONE</name>
<evidence type="ECO:0000256" key="2">
    <source>
        <dbReference type="ARBA" id="ARBA00023242"/>
    </source>
</evidence>
<feature type="compositionally biased region" description="Basic and acidic residues" evidence="4">
    <location>
        <begin position="112"/>
        <end position="128"/>
    </location>
</feature>
<feature type="domain" description="Transcription factor CBF/NF-Y/archaeal histone" evidence="5">
    <location>
        <begin position="9"/>
        <end position="73"/>
    </location>
</feature>
<keyword evidence="7" id="KW-1185">Reference proteome</keyword>
<dbReference type="InParanoid" id="A0A067RAA0"/>
<dbReference type="EMBL" id="KK852591">
    <property type="protein sequence ID" value="KDR20712.1"/>
    <property type="molecule type" value="Genomic_DNA"/>
</dbReference>
<dbReference type="Pfam" id="PF00808">
    <property type="entry name" value="CBFD_NFYB_HMF"/>
    <property type="match status" value="1"/>
</dbReference>
<protein>
    <recommendedName>
        <fullName evidence="3">DNA polymerase epsilon subunit 3</fullName>
    </recommendedName>
</protein>
<dbReference type="GO" id="GO:0031507">
    <property type="term" value="P:heterochromatin formation"/>
    <property type="evidence" value="ECO:0007669"/>
    <property type="project" value="TreeGrafter"/>
</dbReference>
<dbReference type="GO" id="GO:0006272">
    <property type="term" value="P:leading strand elongation"/>
    <property type="evidence" value="ECO:0007669"/>
    <property type="project" value="TreeGrafter"/>
</dbReference>
<dbReference type="SUPFAM" id="SSF47113">
    <property type="entry name" value="Histone-fold"/>
    <property type="match status" value="1"/>
</dbReference>
<dbReference type="Proteomes" id="UP000027135">
    <property type="component" value="Unassembled WGS sequence"/>
</dbReference>
<dbReference type="AlphaFoldDB" id="A0A067RAA0"/>
<dbReference type="InterPro" id="IPR003958">
    <property type="entry name" value="CBFA_NFYB_domain"/>
</dbReference>
<evidence type="ECO:0000256" key="3">
    <source>
        <dbReference type="ARBA" id="ARBA00039793"/>
    </source>
</evidence>
<sequence>MAEKLEDLNLPNAVVTRIIKEALPDGVNIAKEARTAFAKSASVYILYITSAANMEATGNNRKTISGQDVLQAIGNVEFNKFLGPLQDVLEYFRKMQKGKKDATAKRKMQKGRKSEDQNGNEVGDKDNSMEAELYNGLETSSDVIYDSADQ</sequence>
<dbReference type="GO" id="GO:0046982">
    <property type="term" value="F:protein heterodimerization activity"/>
    <property type="evidence" value="ECO:0007669"/>
    <property type="project" value="InterPro"/>
</dbReference>
<dbReference type="InterPro" id="IPR009072">
    <property type="entry name" value="Histone-fold"/>
</dbReference>
<keyword evidence="2" id="KW-0539">Nucleus</keyword>
<dbReference type="eggNOG" id="KOG0870">
    <property type="taxonomic scope" value="Eukaryota"/>
</dbReference>
<dbReference type="Gene3D" id="1.10.20.10">
    <property type="entry name" value="Histone, subunit A"/>
    <property type="match status" value="1"/>
</dbReference>